<dbReference type="SUPFAM" id="SSF55048">
    <property type="entry name" value="Probable ACP-binding domain of malonyl-CoA ACP transacylase"/>
    <property type="match status" value="1"/>
</dbReference>
<evidence type="ECO:0000256" key="3">
    <source>
        <dbReference type="ARBA" id="ARBA00023268"/>
    </source>
</evidence>
<dbReference type="SMART" id="SM00825">
    <property type="entry name" value="PKS_KS"/>
    <property type="match status" value="1"/>
</dbReference>
<dbReference type="GO" id="GO:0044550">
    <property type="term" value="P:secondary metabolite biosynthetic process"/>
    <property type="evidence" value="ECO:0007669"/>
    <property type="project" value="TreeGrafter"/>
</dbReference>
<dbReference type="InterPro" id="IPR014031">
    <property type="entry name" value="Ketoacyl_synth_C"/>
</dbReference>
<evidence type="ECO:0000256" key="5">
    <source>
        <dbReference type="SAM" id="MobiDB-lite"/>
    </source>
</evidence>
<feature type="domain" description="Ketosynthase family 3 (KS3)" evidence="6">
    <location>
        <begin position="1"/>
        <end position="230"/>
    </location>
</feature>
<feature type="active site" description="Proton acceptor; for dehydratase activity" evidence="4">
    <location>
        <position position="871"/>
    </location>
</feature>
<dbReference type="Gene3D" id="3.40.366.10">
    <property type="entry name" value="Malonyl-Coenzyme A Acyl Carrier Protein, domain 2"/>
    <property type="match status" value="2"/>
</dbReference>
<dbReference type="InterPro" id="IPR016036">
    <property type="entry name" value="Malonyl_transacylase_ACP-bd"/>
</dbReference>
<dbReference type="InterPro" id="IPR042104">
    <property type="entry name" value="PKS_dehydratase_sf"/>
</dbReference>
<dbReference type="InterPro" id="IPR001227">
    <property type="entry name" value="Ac_transferase_dom_sf"/>
</dbReference>
<feature type="non-terminal residue" evidence="8">
    <location>
        <position position="1396"/>
    </location>
</feature>
<feature type="active site" description="Proton donor; for dehydratase activity" evidence="4">
    <location>
        <position position="1069"/>
    </location>
</feature>
<dbReference type="SMART" id="SM00826">
    <property type="entry name" value="PKS_DH"/>
    <property type="match status" value="1"/>
</dbReference>
<dbReference type="SUPFAM" id="SSF53901">
    <property type="entry name" value="Thiolase-like"/>
    <property type="match status" value="1"/>
</dbReference>
<dbReference type="InterPro" id="IPR020807">
    <property type="entry name" value="PKS_DH"/>
</dbReference>
<dbReference type="GO" id="GO:0004312">
    <property type="term" value="F:fatty acid synthase activity"/>
    <property type="evidence" value="ECO:0007669"/>
    <property type="project" value="TreeGrafter"/>
</dbReference>
<dbReference type="SMART" id="SM00827">
    <property type="entry name" value="PKS_AT"/>
    <property type="match status" value="1"/>
</dbReference>
<evidence type="ECO:0000256" key="2">
    <source>
        <dbReference type="ARBA" id="ARBA00022553"/>
    </source>
</evidence>
<dbReference type="InterPro" id="IPR050091">
    <property type="entry name" value="PKS_NRPS_Biosynth_Enz"/>
</dbReference>
<proteinExistence type="predicted"/>
<evidence type="ECO:0000313" key="9">
    <source>
        <dbReference type="Proteomes" id="UP000326340"/>
    </source>
</evidence>
<protein>
    <submittedName>
        <fullName evidence="8">Reducing polyketide synthase pksF</fullName>
    </submittedName>
</protein>
<feature type="compositionally biased region" description="Basic and acidic residues" evidence="5">
    <location>
        <begin position="702"/>
        <end position="712"/>
    </location>
</feature>
<dbReference type="Pfam" id="PF02801">
    <property type="entry name" value="Ketoacyl-synt_C"/>
    <property type="match status" value="1"/>
</dbReference>
<dbReference type="PANTHER" id="PTHR43775:SF29">
    <property type="entry name" value="ASPERFURANONE POLYKETIDE SYNTHASE AFOG-RELATED"/>
    <property type="match status" value="1"/>
</dbReference>
<feature type="non-terminal residue" evidence="8">
    <location>
        <position position="1"/>
    </location>
</feature>
<dbReference type="SUPFAM" id="SSF53335">
    <property type="entry name" value="S-adenosyl-L-methionine-dependent methyltransferases"/>
    <property type="match status" value="1"/>
</dbReference>
<dbReference type="InterPro" id="IPR049551">
    <property type="entry name" value="PKS_DH_C"/>
</dbReference>
<dbReference type="InterPro" id="IPR014030">
    <property type="entry name" value="Ketoacyl_synth_N"/>
</dbReference>
<dbReference type="InterPro" id="IPR049552">
    <property type="entry name" value="PKS_DH_N"/>
</dbReference>
<feature type="domain" description="PKS/mFAS DH" evidence="7">
    <location>
        <begin position="838"/>
        <end position="1159"/>
    </location>
</feature>
<dbReference type="InterPro" id="IPR020841">
    <property type="entry name" value="PKS_Beta-ketoAc_synthase_dom"/>
</dbReference>
<dbReference type="Proteomes" id="UP000326340">
    <property type="component" value="Unassembled WGS sequence"/>
</dbReference>
<name>A0A5Q4BAP4_9PEZI</name>
<dbReference type="InterPro" id="IPR049900">
    <property type="entry name" value="PKS_mFAS_DH"/>
</dbReference>
<dbReference type="SUPFAM" id="SSF52151">
    <property type="entry name" value="FabD/lysophospholipase-like"/>
    <property type="match status" value="1"/>
</dbReference>
<dbReference type="Gene3D" id="3.10.129.110">
    <property type="entry name" value="Polyketide synthase dehydratase"/>
    <property type="match status" value="1"/>
</dbReference>
<gene>
    <name evidence="8" type="primary">PksF</name>
    <name evidence="8" type="ORF">CSHISOI_11439</name>
</gene>
<dbReference type="Pfam" id="PF14765">
    <property type="entry name" value="PS-DH"/>
    <property type="match status" value="1"/>
</dbReference>
<dbReference type="Gene3D" id="3.40.47.10">
    <property type="match status" value="1"/>
</dbReference>
<dbReference type="InterPro" id="IPR016039">
    <property type="entry name" value="Thiolase-like"/>
</dbReference>
<dbReference type="PROSITE" id="PS52019">
    <property type="entry name" value="PKS_MFAS_DH"/>
    <property type="match status" value="1"/>
</dbReference>
<dbReference type="CDD" id="cd00833">
    <property type="entry name" value="PKS"/>
    <property type="match status" value="1"/>
</dbReference>
<reference evidence="8 9" key="1">
    <citation type="journal article" date="2019" name="Sci. Rep.">
        <title>Colletotrichum shisoi sp. nov., an anthracnose pathogen of Perilla frutescens in Japan: molecular phylogenetic, morphological and genomic evidence.</title>
        <authorList>
            <person name="Gan P."/>
            <person name="Tsushima A."/>
            <person name="Hiroyama R."/>
            <person name="Narusaka M."/>
            <person name="Takano Y."/>
            <person name="Narusaka Y."/>
            <person name="Kawaradani M."/>
            <person name="Damm U."/>
            <person name="Shirasu K."/>
        </authorList>
    </citation>
    <scope>NUCLEOTIDE SEQUENCE [LARGE SCALE GENOMIC DNA]</scope>
    <source>
        <strain evidence="8 9">PG-2018a</strain>
    </source>
</reference>
<dbReference type="Gene3D" id="3.40.50.150">
    <property type="entry name" value="Vaccinia Virus protein VP39"/>
    <property type="match status" value="1"/>
</dbReference>
<dbReference type="Pfam" id="PF21089">
    <property type="entry name" value="PKS_DH_N"/>
    <property type="match status" value="1"/>
</dbReference>
<keyword evidence="2" id="KW-0597">Phosphoprotein</keyword>
<dbReference type="PROSITE" id="PS52004">
    <property type="entry name" value="KS3_2"/>
    <property type="match status" value="1"/>
</dbReference>
<evidence type="ECO:0000259" key="7">
    <source>
        <dbReference type="PROSITE" id="PS52019"/>
    </source>
</evidence>
<feature type="compositionally biased region" description="Low complexity" evidence="5">
    <location>
        <begin position="1262"/>
        <end position="1272"/>
    </location>
</feature>
<dbReference type="Pfam" id="PF00698">
    <property type="entry name" value="Acyl_transf_1"/>
    <property type="match status" value="1"/>
</dbReference>
<dbReference type="InterPro" id="IPR016035">
    <property type="entry name" value="Acyl_Trfase/lysoPLipase"/>
</dbReference>
<feature type="compositionally biased region" description="Polar residues" evidence="5">
    <location>
        <begin position="259"/>
        <end position="273"/>
    </location>
</feature>
<feature type="region of interest" description="C-terminal hotdog fold" evidence="4">
    <location>
        <begin position="1001"/>
        <end position="1159"/>
    </location>
</feature>
<keyword evidence="9" id="KW-1185">Reference proteome</keyword>
<dbReference type="EMBL" id="PUHP01003112">
    <property type="protein sequence ID" value="TQN63983.1"/>
    <property type="molecule type" value="Genomic_DNA"/>
</dbReference>
<comment type="caution">
    <text evidence="8">The sequence shown here is derived from an EMBL/GenBank/DDBJ whole genome shotgun (WGS) entry which is preliminary data.</text>
</comment>
<dbReference type="OrthoDB" id="329835at2759"/>
<dbReference type="Pfam" id="PF00109">
    <property type="entry name" value="ketoacyl-synt"/>
    <property type="match status" value="1"/>
</dbReference>
<dbReference type="GO" id="GO:0006633">
    <property type="term" value="P:fatty acid biosynthetic process"/>
    <property type="evidence" value="ECO:0007669"/>
    <property type="project" value="TreeGrafter"/>
</dbReference>
<sequence>AVVGGCNLILTPEMTLKLDAAGVLGPDGRSYSFDHRANGYGRGEGFGAVVLKRVSDAIRDGDVIRAVIRNSSTNQDGRSPGITQPMRAGQAALIRHVYERANLDPALTRFAEAHGTGTPVGDPIEAGALADVFAPHRSPDEPLYVGALKSNVGHLEGAAGVAAVIKGVLTLESGVIPGNAGFERRNPAILDAWNLAFPTAPTVWPQRGLRRMSVNSFGVGGSNAHVVMDDALHFLKRHRLVGNHRTEAVPDVARHLSAPLTNGSRDDANASSHRPSDSGIDLSGSEGEDLPRLFVLSANDPDAAYRLRKSYKAYLAAMSSSQGAAAAAALSEAAQLRLLRDLGYTLGSRRTHHAWRTACIANSPRQLQKALEEGPAPVRAKPKPRLAFIFTGQGAQWAAMGIELLAYRAFQESLFAADGYLNDLGCRWSLTYQHALSGILYADDILLPVELSRPKSSSRIDDPEFCQPICTALQVALVDLLATWGVFPHAIAGHSSGEVAAAYAAGAISREAAWKVAYHRGRLSAKLARSDSRPRTGMAAVGLDKAGTEAAIDRVNRLGGDGTLEMACMNSADSHTVSGDAQKIRRLVDALGEDKVFARRLNVDVAYHSRYMRAVADEYLQAMGGGGGGGGGGGDDLEKGALKNPAEQPRFYSSTTGAPMMALSQLRRPDYWVKNLVSPVRFTESVTEMLKGSPLPKVNNGHVDDRHVDDRHVNGDDRREAAAAMEPITDFLEIGPHGALRGPLSSTVKQVRGSSTVDYHSVLHRQKPAVRTILEAIGALFCHGHGFDLARVNEADEPHGPRPLMLTNLPAYPFNHSKEYWVESTLSSSFRKRSAGRHELLGAPVPGGFNADNAAWHNYIRLTESPWIEDHKVSGDVLYPAAGMLVMAIEASRQVAADGTRALRGFRFRDVSFKLALRVPDDASGVESQFYLRRYRESSLSDDGPSSWHEFQLWTLQDDEWREHCHGFVQTEYEYEAGDRPVLSNTIEDDVVAGDNLLGCATEVSVERLYRNLSDSGLEFGPTFQTLSNVRVGDHLDMTATVDSPGERVKQTMPYRYLQPHLVHPATLDAVVHANLVPLVSGDINDAKSTRVPTYLSDGWISARHDLSHDSYAVSAESKMLGRNQVSAEVTATHLQQGRRIMVHMSGLVFKTISDGPSKDAAAAAAARDDDASAHPAFNIAWRPDPLFLDGEQASKLFELPMTQDDDPARWMKDSEALCLAYIRRLVRNVAQDTIDKMAWHHRRYLAWFQHVVRQSSNEPPSSSSSSSSSSRGSGGGGGDDDDDMDELEARVIASGAPEGKLIMAVGNALADILAGDRDPLDVIFGDKLAEDVYSNGLGSRHCYAQLSRYLDALAHANPAMSILEIGAGTGGATRPVMATLTRDGDGDGGGGGGGG</sequence>
<keyword evidence="1" id="KW-0596">Phosphopantetheine</keyword>
<feature type="region of interest" description="Disordered" evidence="5">
    <location>
        <begin position="1256"/>
        <end position="1285"/>
    </location>
</feature>
<evidence type="ECO:0000256" key="1">
    <source>
        <dbReference type="ARBA" id="ARBA00022450"/>
    </source>
</evidence>
<dbReference type="InterPro" id="IPR029063">
    <property type="entry name" value="SAM-dependent_MTases_sf"/>
</dbReference>
<accession>A0A5Q4BAP4</accession>
<feature type="region of interest" description="N-terminal hotdog fold" evidence="4">
    <location>
        <begin position="838"/>
        <end position="976"/>
    </location>
</feature>
<feature type="region of interest" description="Disordered" evidence="5">
    <location>
        <begin position="693"/>
        <end position="712"/>
    </location>
</feature>
<keyword evidence="3" id="KW-0511">Multifunctional enzyme</keyword>
<organism evidence="8 9">
    <name type="scientific">Colletotrichum shisoi</name>
    <dbReference type="NCBI Taxonomy" id="2078593"/>
    <lineage>
        <taxon>Eukaryota</taxon>
        <taxon>Fungi</taxon>
        <taxon>Dikarya</taxon>
        <taxon>Ascomycota</taxon>
        <taxon>Pezizomycotina</taxon>
        <taxon>Sordariomycetes</taxon>
        <taxon>Hypocreomycetidae</taxon>
        <taxon>Glomerellales</taxon>
        <taxon>Glomerellaceae</taxon>
        <taxon>Colletotrichum</taxon>
        <taxon>Colletotrichum destructivum species complex</taxon>
    </lineage>
</organism>
<feature type="region of interest" description="Disordered" evidence="5">
    <location>
        <begin position="627"/>
        <end position="654"/>
    </location>
</feature>
<evidence type="ECO:0000259" key="6">
    <source>
        <dbReference type="PROSITE" id="PS52004"/>
    </source>
</evidence>
<feature type="region of interest" description="Disordered" evidence="5">
    <location>
        <begin position="258"/>
        <end position="285"/>
    </location>
</feature>
<dbReference type="PANTHER" id="PTHR43775">
    <property type="entry name" value="FATTY ACID SYNTHASE"/>
    <property type="match status" value="1"/>
</dbReference>
<evidence type="ECO:0000313" key="8">
    <source>
        <dbReference type="EMBL" id="TQN63983.1"/>
    </source>
</evidence>
<dbReference type="InterPro" id="IPR014043">
    <property type="entry name" value="Acyl_transferase_dom"/>
</dbReference>
<evidence type="ECO:0000256" key="4">
    <source>
        <dbReference type="PROSITE-ProRule" id="PRU01363"/>
    </source>
</evidence>